<organism evidence="2 3">
    <name type="scientific">Nocardioides donggukensis</name>
    <dbReference type="NCBI Taxonomy" id="2774019"/>
    <lineage>
        <taxon>Bacteria</taxon>
        <taxon>Bacillati</taxon>
        <taxon>Actinomycetota</taxon>
        <taxon>Actinomycetes</taxon>
        <taxon>Propionibacteriales</taxon>
        <taxon>Nocardioidaceae</taxon>
        <taxon>Nocardioides</taxon>
    </lineage>
</organism>
<dbReference type="Proteomes" id="UP000616839">
    <property type="component" value="Unassembled WGS sequence"/>
</dbReference>
<name>A0A927K6L6_9ACTN</name>
<feature type="compositionally biased region" description="Polar residues" evidence="1">
    <location>
        <begin position="145"/>
        <end position="154"/>
    </location>
</feature>
<dbReference type="AlphaFoldDB" id="A0A927K6L6"/>
<feature type="compositionally biased region" description="Basic and acidic residues" evidence="1">
    <location>
        <begin position="1"/>
        <end position="17"/>
    </location>
</feature>
<gene>
    <name evidence="2" type="ORF">IE331_16145</name>
</gene>
<accession>A0A927K6L6</accession>
<protein>
    <submittedName>
        <fullName evidence="2">Uncharacterized protein</fullName>
    </submittedName>
</protein>
<evidence type="ECO:0000313" key="2">
    <source>
        <dbReference type="EMBL" id="MBD8871159.1"/>
    </source>
</evidence>
<comment type="caution">
    <text evidence="2">The sequence shown here is derived from an EMBL/GenBank/DDBJ whole genome shotgun (WGS) entry which is preliminary data.</text>
</comment>
<feature type="region of interest" description="Disordered" evidence="1">
    <location>
        <begin position="1"/>
        <end position="31"/>
    </location>
</feature>
<evidence type="ECO:0000256" key="1">
    <source>
        <dbReference type="SAM" id="MobiDB-lite"/>
    </source>
</evidence>
<sequence length="186" mass="19722">MCGKCKDEHSDGAREARAVGAASADNSRPIKATIQPGFHSEVSIRIVPGRDFFKEPQREECAPRGDRPFVVRPMPLPTGLVDKLTEANTAVISWLAKDQANAQQFIDDPVAALERAGVELSRAEAKMLSRSNGALREDAVLPPGTSISKLTVSATKRGKVGDARPSKPSQDTSDDQGSGAAGDPDC</sequence>
<dbReference type="RefSeq" id="WP_192144487.1">
    <property type="nucleotide sequence ID" value="NZ_JACYXZ010000005.1"/>
</dbReference>
<reference evidence="2" key="1">
    <citation type="submission" date="2020-09" db="EMBL/GenBank/DDBJ databases">
        <title>Nocardioides sp. strain MJB4 16S ribosomal RNA gene Genome sequencing and assembly.</title>
        <authorList>
            <person name="Kim I."/>
        </authorList>
    </citation>
    <scope>NUCLEOTIDE SEQUENCE</scope>
    <source>
        <strain evidence="2">MJB4</strain>
    </source>
</reference>
<proteinExistence type="predicted"/>
<evidence type="ECO:0000313" key="3">
    <source>
        <dbReference type="Proteomes" id="UP000616839"/>
    </source>
</evidence>
<keyword evidence="3" id="KW-1185">Reference proteome</keyword>
<feature type="region of interest" description="Disordered" evidence="1">
    <location>
        <begin position="129"/>
        <end position="186"/>
    </location>
</feature>
<dbReference type="EMBL" id="JACYXZ010000005">
    <property type="protein sequence ID" value="MBD8871159.1"/>
    <property type="molecule type" value="Genomic_DNA"/>
</dbReference>